<dbReference type="InterPro" id="IPR009057">
    <property type="entry name" value="Homeodomain-like_sf"/>
</dbReference>
<dbReference type="Pfam" id="PF01527">
    <property type="entry name" value="HTH_Tnp_1"/>
    <property type="match status" value="1"/>
</dbReference>
<gene>
    <name evidence="1" type="ORF">A3860_38705</name>
</gene>
<protein>
    <recommendedName>
        <fullName evidence="3">Transposase</fullName>
    </recommendedName>
</protein>
<evidence type="ECO:0008006" key="3">
    <source>
        <dbReference type="Google" id="ProtNLM"/>
    </source>
</evidence>
<dbReference type="Proteomes" id="UP000192796">
    <property type="component" value="Unassembled WGS sequence"/>
</dbReference>
<dbReference type="NCBIfam" id="NF047593">
    <property type="entry name" value="IS66_ISAeme5_TnpA"/>
    <property type="match status" value="1"/>
</dbReference>
<name>A0A1V9FL84_9BACT</name>
<dbReference type="AlphaFoldDB" id="A0A1V9FL84"/>
<keyword evidence="2" id="KW-1185">Reference proteome</keyword>
<dbReference type="GO" id="GO:0004803">
    <property type="term" value="F:transposase activity"/>
    <property type="evidence" value="ECO:0007669"/>
    <property type="project" value="InterPro"/>
</dbReference>
<accession>A0A1V9FL84</accession>
<dbReference type="RefSeq" id="WP_158085445.1">
    <property type="nucleotide sequence ID" value="NZ_LVYD01000087.1"/>
</dbReference>
<evidence type="ECO:0000313" key="1">
    <source>
        <dbReference type="EMBL" id="OQP59102.1"/>
    </source>
</evidence>
<dbReference type="SUPFAM" id="SSF46689">
    <property type="entry name" value="Homeodomain-like"/>
    <property type="match status" value="1"/>
</dbReference>
<sequence length="97" mass="10883">MTGKRTKEQILQIVAEYEKALGLTVKEFCRKKGISESTFYSFRSRYGFKNQTKDKSGGFIAITTPMLKDSTNTLFAEVNGIKIYQAVPADYLKALAS</sequence>
<dbReference type="InterPro" id="IPR002514">
    <property type="entry name" value="Transposase_8"/>
</dbReference>
<organism evidence="1 2">
    <name type="scientific">Niastella vici</name>
    <dbReference type="NCBI Taxonomy" id="1703345"/>
    <lineage>
        <taxon>Bacteria</taxon>
        <taxon>Pseudomonadati</taxon>
        <taxon>Bacteroidota</taxon>
        <taxon>Chitinophagia</taxon>
        <taxon>Chitinophagales</taxon>
        <taxon>Chitinophagaceae</taxon>
        <taxon>Niastella</taxon>
    </lineage>
</organism>
<dbReference type="OrthoDB" id="678418at2"/>
<dbReference type="STRING" id="1703345.A3860_38705"/>
<evidence type="ECO:0000313" key="2">
    <source>
        <dbReference type="Proteomes" id="UP000192796"/>
    </source>
</evidence>
<comment type="caution">
    <text evidence="1">The sequence shown here is derived from an EMBL/GenBank/DDBJ whole genome shotgun (WGS) entry which is preliminary data.</text>
</comment>
<dbReference type="GO" id="GO:0006313">
    <property type="term" value="P:DNA transposition"/>
    <property type="evidence" value="ECO:0007669"/>
    <property type="project" value="InterPro"/>
</dbReference>
<dbReference type="EMBL" id="LVYD01000087">
    <property type="protein sequence ID" value="OQP59102.1"/>
    <property type="molecule type" value="Genomic_DNA"/>
</dbReference>
<reference evidence="1 2" key="1">
    <citation type="submission" date="2016-03" db="EMBL/GenBank/DDBJ databases">
        <title>Niastella vici sp. nov., isolated from farmland soil.</title>
        <authorList>
            <person name="Chen L."/>
            <person name="Wang D."/>
            <person name="Yang S."/>
            <person name="Wang G."/>
        </authorList>
    </citation>
    <scope>NUCLEOTIDE SEQUENCE [LARGE SCALE GENOMIC DNA]</scope>
    <source>
        <strain evidence="1 2">DJ57</strain>
    </source>
</reference>
<dbReference type="GO" id="GO:0003677">
    <property type="term" value="F:DNA binding"/>
    <property type="evidence" value="ECO:0007669"/>
    <property type="project" value="InterPro"/>
</dbReference>
<proteinExistence type="predicted"/>